<dbReference type="Proteomes" id="UP000184278">
    <property type="component" value="Unassembled WGS sequence"/>
</dbReference>
<name>A0A1M5YH19_BUTFI</name>
<dbReference type="GO" id="GO:0005886">
    <property type="term" value="C:plasma membrane"/>
    <property type="evidence" value="ECO:0007669"/>
    <property type="project" value="UniProtKB-SubCell"/>
</dbReference>
<feature type="transmembrane region" description="Helical" evidence="7">
    <location>
        <begin position="234"/>
        <end position="253"/>
    </location>
</feature>
<dbReference type="Pfam" id="PF01757">
    <property type="entry name" value="Acyl_transf_3"/>
    <property type="match status" value="1"/>
</dbReference>
<comment type="similarity">
    <text evidence="2">Belongs to the acyltransferase 3 family.</text>
</comment>
<gene>
    <name evidence="9" type="ORF">SAMN02745229_01474</name>
</gene>
<sequence>MGKRETWVDCIKVLACTLILVGHLLQGLKRTGILVLSADRTFNYAFFIWFIYLFHVQLFFLCSGYLYERSQKAGSFKDWLSNIGYKLVALGVPYFVFSLITWLLKSSFVDLVNIRTGHLYTFLLASPALAQYWYLYTLFFLFLFIPNVKNPKILAVILVVFSVLYIFSAKFVVCFVPYSMAQYGFWFVLGMTMQSLGFADLAPKKRILLLSLVLIILFTGLACALYSNGYRATFTGWTIFLGTMACLGLCMLFKFIEAAGFESKAITLLSKYTFPVYLLHTIYAASVRTLLIVLKIRNIHIHIILGFLAGTLGSILTAWIFEKLVYPEFVIYPWKVIGRLRHKTSS</sequence>
<dbReference type="AlphaFoldDB" id="A0A1M5YH19"/>
<feature type="transmembrane region" description="Helical" evidence="7">
    <location>
        <begin position="46"/>
        <end position="67"/>
    </location>
</feature>
<feature type="transmembrane region" description="Helical" evidence="7">
    <location>
        <begin position="274"/>
        <end position="293"/>
    </location>
</feature>
<proteinExistence type="inferred from homology"/>
<keyword evidence="10" id="KW-1185">Reference proteome</keyword>
<dbReference type="InterPro" id="IPR002656">
    <property type="entry name" value="Acyl_transf_3_dom"/>
</dbReference>
<dbReference type="GO" id="GO:0009246">
    <property type="term" value="P:enterobacterial common antigen biosynthetic process"/>
    <property type="evidence" value="ECO:0007669"/>
    <property type="project" value="TreeGrafter"/>
</dbReference>
<feature type="transmembrane region" description="Helical" evidence="7">
    <location>
        <begin position="208"/>
        <end position="228"/>
    </location>
</feature>
<dbReference type="PANTHER" id="PTHR40074">
    <property type="entry name" value="O-ACETYLTRANSFERASE WECH"/>
    <property type="match status" value="1"/>
</dbReference>
<evidence type="ECO:0000259" key="8">
    <source>
        <dbReference type="Pfam" id="PF01757"/>
    </source>
</evidence>
<reference evidence="10" key="1">
    <citation type="submission" date="2016-11" db="EMBL/GenBank/DDBJ databases">
        <authorList>
            <person name="Varghese N."/>
            <person name="Submissions S."/>
        </authorList>
    </citation>
    <scope>NUCLEOTIDE SEQUENCE [LARGE SCALE GENOMIC DNA]</scope>
    <source>
        <strain evidence="10">DSM 3071</strain>
    </source>
</reference>
<evidence type="ECO:0000256" key="3">
    <source>
        <dbReference type="ARBA" id="ARBA00022475"/>
    </source>
</evidence>
<feature type="transmembrane region" description="Helical" evidence="7">
    <location>
        <begin position="184"/>
        <end position="201"/>
    </location>
</feature>
<keyword evidence="4 7" id="KW-0812">Transmembrane</keyword>
<evidence type="ECO:0000256" key="7">
    <source>
        <dbReference type="SAM" id="Phobius"/>
    </source>
</evidence>
<dbReference type="STRING" id="1121131.SAMN02745229_01474"/>
<keyword evidence="5 7" id="KW-1133">Transmembrane helix</keyword>
<dbReference type="OrthoDB" id="6623990at2"/>
<keyword evidence="6 7" id="KW-0472">Membrane</keyword>
<evidence type="ECO:0000256" key="1">
    <source>
        <dbReference type="ARBA" id="ARBA00004651"/>
    </source>
</evidence>
<evidence type="ECO:0000313" key="10">
    <source>
        <dbReference type="Proteomes" id="UP000184278"/>
    </source>
</evidence>
<dbReference type="RefSeq" id="WP_073386713.1">
    <property type="nucleotide sequence ID" value="NZ_FQXK01000011.1"/>
</dbReference>
<comment type="subcellular location">
    <subcellularLocation>
        <location evidence="1">Cell membrane</location>
        <topology evidence="1">Multi-pass membrane protein</topology>
    </subcellularLocation>
</comment>
<dbReference type="GO" id="GO:0016413">
    <property type="term" value="F:O-acetyltransferase activity"/>
    <property type="evidence" value="ECO:0007669"/>
    <property type="project" value="TreeGrafter"/>
</dbReference>
<dbReference type="EMBL" id="FQXK01000011">
    <property type="protein sequence ID" value="SHI11214.1"/>
    <property type="molecule type" value="Genomic_DNA"/>
</dbReference>
<protein>
    <submittedName>
        <fullName evidence="9">Fucose 4-O-acetylase</fullName>
    </submittedName>
</protein>
<feature type="transmembrane region" description="Helical" evidence="7">
    <location>
        <begin position="153"/>
        <end position="178"/>
    </location>
</feature>
<evidence type="ECO:0000256" key="5">
    <source>
        <dbReference type="ARBA" id="ARBA00022989"/>
    </source>
</evidence>
<accession>A0A1M5YH19</accession>
<feature type="transmembrane region" description="Helical" evidence="7">
    <location>
        <begin position="124"/>
        <end position="146"/>
    </location>
</feature>
<evidence type="ECO:0000256" key="2">
    <source>
        <dbReference type="ARBA" id="ARBA00007400"/>
    </source>
</evidence>
<dbReference type="PANTHER" id="PTHR40074:SF2">
    <property type="entry name" value="O-ACETYLTRANSFERASE WECH"/>
    <property type="match status" value="1"/>
</dbReference>
<evidence type="ECO:0000313" key="9">
    <source>
        <dbReference type="EMBL" id="SHI11214.1"/>
    </source>
</evidence>
<evidence type="ECO:0000256" key="6">
    <source>
        <dbReference type="ARBA" id="ARBA00023136"/>
    </source>
</evidence>
<keyword evidence="3" id="KW-1003">Cell membrane</keyword>
<feature type="transmembrane region" description="Helical" evidence="7">
    <location>
        <begin position="299"/>
        <end position="321"/>
    </location>
</feature>
<evidence type="ECO:0000256" key="4">
    <source>
        <dbReference type="ARBA" id="ARBA00022692"/>
    </source>
</evidence>
<feature type="domain" description="Acyltransferase 3" evidence="8">
    <location>
        <begin position="6"/>
        <end position="321"/>
    </location>
</feature>
<feature type="transmembrane region" description="Helical" evidence="7">
    <location>
        <begin position="87"/>
        <end position="104"/>
    </location>
</feature>
<dbReference type="GeneID" id="89508627"/>
<organism evidence="9 10">
    <name type="scientific">Butyrivibrio fibrisolvens DSM 3071</name>
    <dbReference type="NCBI Taxonomy" id="1121131"/>
    <lineage>
        <taxon>Bacteria</taxon>
        <taxon>Bacillati</taxon>
        <taxon>Bacillota</taxon>
        <taxon>Clostridia</taxon>
        <taxon>Lachnospirales</taxon>
        <taxon>Lachnospiraceae</taxon>
        <taxon>Butyrivibrio</taxon>
    </lineage>
</organism>